<dbReference type="Gene3D" id="1.10.260.130">
    <property type="match status" value="1"/>
</dbReference>
<dbReference type="Proteomes" id="UP000322244">
    <property type="component" value="Unassembled WGS sequence"/>
</dbReference>
<feature type="chain" id="PRO_5022789112" evidence="1">
    <location>
        <begin position="29"/>
        <end position="456"/>
    </location>
</feature>
<dbReference type="PANTHER" id="PTHR34853">
    <property type="match status" value="1"/>
</dbReference>
<dbReference type="Pfam" id="PF03583">
    <property type="entry name" value="LIP"/>
    <property type="match status" value="1"/>
</dbReference>
<dbReference type="PANTHER" id="PTHR34853:SF1">
    <property type="entry name" value="LIPASE 5"/>
    <property type="match status" value="1"/>
</dbReference>
<dbReference type="InterPro" id="IPR005152">
    <property type="entry name" value="Lipase_secreted"/>
</dbReference>
<dbReference type="Gene3D" id="3.40.50.1820">
    <property type="entry name" value="alpha/beta hydrolase"/>
    <property type="match status" value="1"/>
</dbReference>
<feature type="signal peptide" evidence="1">
    <location>
        <begin position="1"/>
        <end position="28"/>
    </location>
</feature>
<dbReference type="GO" id="GO:0016042">
    <property type="term" value="P:lipid catabolic process"/>
    <property type="evidence" value="ECO:0007669"/>
    <property type="project" value="InterPro"/>
</dbReference>
<protein>
    <submittedName>
        <fullName evidence="2">Triacylglycerol lipase</fullName>
    </submittedName>
</protein>
<dbReference type="OrthoDB" id="9798122at2"/>
<dbReference type="AlphaFoldDB" id="A0A5A7SHB8"/>
<accession>A0A5A7SHB8</accession>
<sequence length="456" mass="47851">MKRLRLLCGAAAAAVAVAIAGMPAVSNATDSFYAYQGEKPLSSYAPGAVLKTRTVPYHLLNVPTPINALQILYRSTDAMGEATANVTSVLQPPVSSGPAKVISFQSFYDSLNPEDSPSRVVAGNAELLGFTPLTKGLNENHLLDHVRSGGIIATTENTFFDPLLLAGFTIVLPDTEGQSAHFAAGPEYGKLTLDSLRAARNVAATGITDSTKIGLMGYSGGSIASNWAAIEAPSYAPDVNKNLIGVAEGGVLVNPAHNMTYASGSFGWAGIVGMAVVGIARSYHIDFDKYLNDYGKENVARLQNASISNAFLQYAGLRFDQMVKPQYANPNSIPEYVEAANKINMGTAPIPTVPMFIAQGTFGILEGTQAGPPGVGAGDGIMVAGDVRALANRYCDAGLKIHYDQYDTLSHVPSAMLWYPGAVGWLLDRFAGNPAPSNCGHIPAGNSLAPQQLQVG</sequence>
<proteinExistence type="predicted"/>
<gene>
    <name evidence="2" type="ORF">FOY51_02375</name>
</gene>
<dbReference type="InterPro" id="IPR029058">
    <property type="entry name" value="AB_hydrolase_fold"/>
</dbReference>
<evidence type="ECO:0000313" key="3">
    <source>
        <dbReference type="Proteomes" id="UP000322244"/>
    </source>
</evidence>
<dbReference type="SUPFAM" id="SSF53474">
    <property type="entry name" value="alpha/beta-Hydrolases"/>
    <property type="match status" value="1"/>
</dbReference>
<keyword evidence="3" id="KW-1185">Reference proteome</keyword>
<evidence type="ECO:0000256" key="1">
    <source>
        <dbReference type="SAM" id="SignalP"/>
    </source>
</evidence>
<name>A0A5A7SHB8_9NOCA</name>
<organism evidence="2 3">
    <name type="scientific">Antrihabitans cavernicola</name>
    <dbReference type="NCBI Taxonomy" id="2495913"/>
    <lineage>
        <taxon>Bacteria</taxon>
        <taxon>Bacillati</taxon>
        <taxon>Actinomycetota</taxon>
        <taxon>Actinomycetes</taxon>
        <taxon>Mycobacteriales</taxon>
        <taxon>Nocardiaceae</taxon>
        <taxon>Antrihabitans</taxon>
    </lineage>
</organism>
<dbReference type="PIRSF" id="PIRSF029171">
    <property type="entry name" value="Esterase_LipA"/>
    <property type="match status" value="1"/>
</dbReference>
<comment type="caution">
    <text evidence="2">The sequence shown here is derived from an EMBL/GenBank/DDBJ whole genome shotgun (WGS) entry which is preliminary data.</text>
</comment>
<keyword evidence="1" id="KW-0732">Signal</keyword>
<reference evidence="2 3" key="1">
    <citation type="submission" date="2019-07" db="EMBL/GenBank/DDBJ databases">
        <title>Rhodococcus cavernicolus sp. nov., isolated from a cave.</title>
        <authorList>
            <person name="Lee S.D."/>
        </authorList>
    </citation>
    <scope>NUCLEOTIDE SEQUENCE [LARGE SCALE GENOMIC DNA]</scope>
    <source>
        <strain evidence="2 3">C1-24</strain>
    </source>
</reference>
<evidence type="ECO:0000313" key="2">
    <source>
        <dbReference type="EMBL" id="KAA0024799.1"/>
    </source>
</evidence>
<dbReference type="EMBL" id="VLNY01000001">
    <property type="protein sequence ID" value="KAA0024799.1"/>
    <property type="molecule type" value="Genomic_DNA"/>
</dbReference>
<dbReference type="GO" id="GO:0004806">
    <property type="term" value="F:triacylglycerol lipase activity"/>
    <property type="evidence" value="ECO:0007669"/>
    <property type="project" value="InterPro"/>
</dbReference>